<evidence type="ECO:0000256" key="1">
    <source>
        <dbReference type="ARBA" id="ARBA00023015"/>
    </source>
</evidence>
<sequence>MLNVTSLSAKLAPADFLSEDDGPAAKPYRIKICNVIENSNEKLISFFSLSHLYPNTHVANRRVKDVEISVPVVRTIAFYLVVFQLDPSFNNPTRVVNSPPFELSECGWGEFEIVITHVFHNDVCDKQLDLWVVVTPVENMNEKERGDTKDHPLSHRFLNFSEADELLKLAAVQAHIIKLRRQMNVIDGLPQGPQLSLTVSAGDL</sequence>
<dbReference type="InterPro" id="IPR055129">
    <property type="entry name" value="YEATS_dom"/>
</dbReference>
<keyword evidence="3 4" id="KW-0539">Nucleus</keyword>
<comment type="subcellular location">
    <subcellularLocation>
        <location evidence="4">Nucleus</location>
    </subcellularLocation>
</comment>
<dbReference type="Pfam" id="PF03366">
    <property type="entry name" value="YEATS"/>
    <property type="match status" value="1"/>
</dbReference>
<dbReference type="PANTHER" id="PTHR47573">
    <property type="entry name" value="PROTEIN AF-9 HOMOLOG"/>
    <property type="match status" value="1"/>
</dbReference>
<proteinExistence type="predicted"/>
<evidence type="ECO:0000256" key="2">
    <source>
        <dbReference type="ARBA" id="ARBA00023163"/>
    </source>
</evidence>
<feature type="domain" description="YEATS" evidence="5">
    <location>
        <begin position="1"/>
        <end position="204"/>
    </location>
</feature>
<dbReference type="Proteomes" id="UP001174677">
    <property type="component" value="Chromosome 16"/>
</dbReference>
<evidence type="ECO:0000256" key="3">
    <source>
        <dbReference type="ARBA" id="ARBA00023242"/>
    </source>
</evidence>
<gene>
    <name evidence="6" type="ORF">P3X46_029191</name>
</gene>
<reference evidence="6" key="1">
    <citation type="journal article" date="2023" name="Plant Biotechnol. J.">
        <title>Chromosome-level wild Hevea brasiliensis genome provides new tools for genomic-assisted breeding and valuable loci to elevate rubber yield.</title>
        <authorList>
            <person name="Cheng H."/>
            <person name="Song X."/>
            <person name="Hu Y."/>
            <person name="Wu T."/>
            <person name="Yang Q."/>
            <person name="An Z."/>
            <person name="Feng S."/>
            <person name="Deng Z."/>
            <person name="Wu W."/>
            <person name="Zeng X."/>
            <person name="Tu M."/>
            <person name="Wang X."/>
            <person name="Huang H."/>
        </authorList>
    </citation>
    <scope>NUCLEOTIDE SEQUENCE</scope>
    <source>
        <strain evidence="6">MT/VB/25A 57/8</strain>
    </source>
</reference>
<evidence type="ECO:0000259" key="5">
    <source>
        <dbReference type="PROSITE" id="PS51037"/>
    </source>
</evidence>
<dbReference type="InterPro" id="IPR005033">
    <property type="entry name" value="YEATS"/>
</dbReference>
<keyword evidence="7" id="KW-1185">Reference proteome</keyword>
<keyword evidence="2" id="KW-0804">Transcription</keyword>
<dbReference type="InterPro" id="IPR038704">
    <property type="entry name" value="YEAST_sf"/>
</dbReference>
<evidence type="ECO:0000313" key="7">
    <source>
        <dbReference type="Proteomes" id="UP001174677"/>
    </source>
</evidence>
<evidence type="ECO:0000256" key="4">
    <source>
        <dbReference type="PROSITE-ProRule" id="PRU00376"/>
    </source>
</evidence>
<name>A0ABQ9KSA3_HEVBR</name>
<dbReference type="PANTHER" id="PTHR47573:SF1">
    <property type="entry name" value="PROTEIN AF-9 HOMOLOG"/>
    <property type="match status" value="1"/>
</dbReference>
<dbReference type="PROSITE" id="PS51037">
    <property type="entry name" value="YEATS"/>
    <property type="match status" value="1"/>
</dbReference>
<accession>A0ABQ9KSA3</accession>
<comment type="caution">
    <text evidence="6">The sequence shown here is derived from an EMBL/GenBank/DDBJ whole genome shotgun (WGS) entry which is preliminary data.</text>
</comment>
<evidence type="ECO:0000313" key="6">
    <source>
        <dbReference type="EMBL" id="KAJ9146979.1"/>
    </source>
</evidence>
<organism evidence="6 7">
    <name type="scientific">Hevea brasiliensis</name>
    <name type="common">Para rubber tree</name>
    <name type="synonym">Siphonia brasiliensis</name>
    <dbReference type="NCBI Taxonomy" id="3981"/>
    <lineage>
        <taxon>Eukaryota</taxon>
        <taxon>Viridiplantae</taxon>
        <taxon>Streptophyta</taxon>
        <taxon>Embryophyta</taxon>
        <taxon>Tracheophyta</taxon>
        <taxon>Spermatophyta</taxon>
        <taxon>Magnoliopsida</taxon>
        <taxon>eudicotyledons</taxon>
        <taxon>Gunneridae</taxon>
        <taxon>Pentapetalae</taxon>
        <taxon>rosids</taxon>
        <taxon>fabids</taxon>
        <taxon>Malpighiales</taxon>
        <taxon>Euphorbiaceae</taxon>
        <taxon>Crotonoideae</taxon>
        <taxon>Micrandreae</taxon>
        <taxon>Hevea</taxon>
    </lineage>
</organism>
<dbReference type="Gene3D" id="2.60.40.1970">
    <property type="entry name" value="YEATS domain"/>
    <property type="match status" value="1"/>
</dbReference>
<dbReference type="EMBL" id="JARPOI010000016">
    <property type="protein sequence ID" value="KAJ9146979.1"/>
    <property type="molecule type" value="Genomic_DNA"/>
</dbReference>
<keyword evidence="1" id="KW-0805">Transcription regulation</keyword>
<protein>
    <recommendedName>
        <fullName evidence="5">YEATS domain-containing protein</fullName>
    </recommendedName>
</protein>